<dbReference type="AlphaFoldDB" id="A0A433DAV8"/>
<proteinExistence type="predicted"/>
<sequence>MTSHSLYSQSKANTMNRGMTLHYKIMYKRMIQSTTSINMKCDVDDQIAGRILKEIELPIKSISSLASIGIRVIRSQSSESRNGLGFCRTIRCPSVPGRHNLIIGLLLLDKDPKARKRVVLPLLGLNGRGKRGQRDSGRGTRDELDGVWLIVLHQALDGLAVGGVEYGPGEFLIFLLLARQLGPDDRLVLLRQLVEDVVRIDTLVAGVACANFVKRVQDFHFTLRVLCTVLQCLHWIVLLLLLFRLLFLFTRDSLLAPWLEVADSTMLGNIISVFGVCLEGNLGGAAGAPYVEPKDPDRVVHLPLDDLLPRVELLALVDIFAAGLAAHGEGSHEADFVLGVLGHLPPRDRGGIEVGWVVLVDDLTFRHGDARRVEMRSRERSVLESW</sequence>
<name>A0A433DAV8_9FUNG</name>
<keyword evidence="1" id="KW-1133">Transmembrane helix</keyword>
<gene>
    <name evidence="2" type="ORF">BC936DRAFT_145114</name>
</gene>
<dbReference type="Proteomes" id="UP000268093">
    <property type="component" value="Unassembled WGS sequence"/>
</dbReference>
<keyword evidence="1" id="KW-0812">Transmembrane</keyword>
<reference evidence="2 3" key="1">
    <citation type="journal article" date="2018" name="New Phytol.">
        <title>Phylogenomics of Endogonaceae and evolution of mycorrhizas within Mucoromycota.</title>
        <authorList>
            <person name="Chang Y."/>
            <person name="Desiro A."/>
            <person name="Na H."/>
            <person name="Sandor L."/>
            <person name="Lipzen A."/>
            <person name="Clum A."/>
            <person name="Barry K."/>
            <person name="Grigoriev I.V."/>
            <person name="Martin F.M."/>
            <person name="Stajich J.E."/>
            <person name="Smith M.E."/>
            <person name="Bonito G."/>
            <person name="Spatafora J.W."/>
        </authorList>
    </citation>
    <scope>NUCLEOTIDE SEQUENCE [LARGE SCALE GENOMIC DNA]</scope>
    <source>
        <strain evidence="2 3">GMNB39</strain>
    </source>
</reference>
<keyword evidence="3" id="KW-1185">Reference proteome</keyword>
<dbReference type="EMBL" id="RBNI01003869">
    <property type="protein sequence ID" value="RUP47971.1"/>
    <property type="molecule type" value="Genomic_DNA"/>
</dbReference>
<protein>
    <submittedName>
        <fullName evidence="2">Uncharacterized protein</fullName>
    </submittedName>
</protein>
<evidence type="ECO:0000313" key="3">
    <source>
        <dbReference type="Proteomes" id="UP000268093"/>
    </source>
</evidence>
<accession>A0A433DAV8</accession>
<feature type="transmembrane region" description="Helical" evidence="1">
    <location>
        <begin position="221"/>
        <end position="243"/>
    </location>
</feature>
<keyword evidence="1" id="KW-0472">Membrane</keyword>
<dbReference type="EMBL" id="RBNI01003869">
    <property type="protein sequence ID" value="RUP47972.1"/>
    <property type="molecule type" value="Genomic_DNA"/>
</dbReference>
<evidence type="ECO:0000256" key="1">
    <source>
        <dbReference type="SAM" id="Phobius"/>
    </source>
</evidence>
<organism evidence="2 3">
    <name type="scientific">Jimgerdemannia flammicorona</name>
    <dbReference type="NCBI Taxonomy" id="994334"/>
    <lineage>
        <taxon>Eukaryota</taxon>
        <taxon>Fungi</taxon>
        <taxon>Fungi incertae sedis</taxon>
        <taxon>Mucoromycota</taxon>
        <taxon>Mucoromycotina</taxon>
        <taxon>Endogonomycetes</taxon>
        <taxon>Endogonales</taxon>
        <taxon>Endogonaceae</taxon>
        <taxon>Jimgerdemannia</taxon>
    </lineage>
</organism>
<comment type="caution">
    <text evidence="2">The sequence shown here is derived from an EMBL/GenBank/DDBJ whole genome shotgun (WGS) entry which is preliminary data.</text>
</comment>
<evidence type="ECO:0000313" key="2">
    <source>
        <dbReference type="EMBL" id="RUP47972.1"/>
    </source>
</evidence>